<dbReference type="AlphaFoldDB" id="A0A382U6X3"/>
<gene>
    <name evidence="2" type="ORF">METZ01_LOCUS382385</name>
</gene>
<dbReference type="GO" id="GO:0016747">
    <property type="term" value="F:acyltransferase activity, transferring groups other than amino-acyl groups"/>
    <property type="evidence" value="ECO:0007669"/>
    <property type="project" value="InterPro"/>
</dbReference>
<evidence type="ECO:0000259" key="1">
    <source>
        <dbReference type="PROSITE" id="PS51186"/>
    </source>
</evidence>
<organism evidence="2">
    <name type="scientific">marine metagenome</name>
    <dbReference type="NCBI Taxonomy" id="408172"/>
    <lineage>
        <taxon>unclassified sequences</taxon>
        <taxon>metagenomes</taxon>
        <taxon>ecological metagenomes</taxon>
    </lineage>
</organism>
<name>A0A382U6X3_9ZZZZ</name>
<dbReference type="InterPro" id="IPR000182">
    <property type="entry name" value="GNAT_dom"/>
</dbReference>
<dbReference type="Gene3D" id="3.40.630.30">
    <property type="match status" value="1"/>
</dbReference>
<dbReference type="PANTHER" id="PTHR43415:SF3">
    <property type="entry name" value="GNAT-FAMILY ACETYLTRANSFERASE"/>
    <property type="match status" value="1"/>
</dbReference>
<reference evidence="2" key="1">
    <citation type="submission" date="2018-05" db="EMBL/GenBank/DDBJ databases">
        <authorList>
            <person name="Lanie J.A."/>
            <person name="Ng W.-L."/>
            <person name="Kazmierczak K.M."/>
            <person name="Andrzejewski T.M."/>
            <person name="Davidsen T.M."/>
            <person name="Wayne K.J."/>
            <person name="Tettelin H."/>
            <person name="Glass J.I."/>
            <person name="Rusch D."/>
            <person name="Podicherti R."/>
            <person name="Tsui H.-C.T."/>
            <person name="Winkler M.E."/>
        </authorList>
    </citation>
    <scope>NUCLEOTIDE SEQUENCE</scope>
</reference>
<evidence type="ECO:0000313" key="2">
    <source>
        <dbReference type="EMBL" id="SVD29531.1"/>
    </source>
</evidence>
<dbReference type="InterPro" id="IPR016181">
    <property type="entry name" value="Acyl_CoA_acyltransferase"/>
</dbReference>
<protein>
    <recommendedName>
        <fullName evidence="1">N-acetyltransferase domain-containing protein</fullName>
    </recommendedName>
</protein>
<sequence length="185" mass="21388">MKTTEYNLIKIAANFIDTNRKCEFLDPDFAFEIIDDTHTNHIIKWRNDPSNFSFLIGQEKLTKTNQRKFLKNYSSLDRIDFVLVDKQTRKPHGTFSLTNIFSNRPEIGKLLGTKELRGKGVAYRATKALLSFAFRELNLKKVYAITKPGNISNNRLNQKLGFKIIGGEKINSRKFIIMTLKNNLI</sequence>
<accession>A0A382U6X3</accession>
<dbReference type="PANTHER" id="PTHR43415">
    <property type="entry name" value="SPERMIDINE N(1)-ACETYLTRANSFERASE"/>
    <property type="match status" value="1"/>
</dbReference>
<feature type="domain" description="N-acetyltransferase" evidence="1">
    <location>
        <begin position="29"/>
        <end position="183"/>
    </location>
</feature>
<proteinExistence type="predicted"/>
<dbReference type="PROSITE" id="PS51186">
    <property type="entry name" value="GNAT"/>
    <property type="match status" value="1"/>
</dbReference>
<dbReference type="Pfam" id="PF13302">
    <property type="entry name" value="Acetyltransf_3"/>
    <property type="match status" value="1"/>
</dbReference>
<dbReference type="SUPFAM" id="SSF55729">
    <property type="entry name" value="Acyl-CoA N-acyltransferases (Nat)"/>
    <property type="match status" value="1"/>
</dbReference>
<dbReference type="EMBL" id="UINC01141656">
    <property type="protein sequence ID" value="SVD29531.1"/>
    <property type="molecule type" value="Genomic_DNA"/>
</dbReference>